<feature type="transmembrane region" description="Helical" evidence="1">
    <location>
        <begin position="47"/>
        <end position="69"/>
    </location>
</feature>
<keyword evidence="1" id="KW-0472">Membrane</keyword>
<gene>
    <name evidence="2" type="ORF">P7G31_03015</name>
</gene>
<protein>
    <submittedName>
        <fullName evidence="2">Uncharacterized protein</fullName>
    </submittedName>
</protein>
<sequence>MALIFAAIILVAALIFTLIALGLTFLINGGYMIMDSFSYLSTSLSSTLLSFGIGLALVGGSFLSIMLGFDAVREVIQASARVINWLIKRGRR</sequence>
<dbReference type="EMBL" id="JARQAG010000002">
    <property type="protein sequence ID" value="MDT2731227.1"/>
    <property type="molecule type" value="Genomic_DNA"/>
</dbReference>
<evidence type="ECO:0000313" key="3">
    <source>
        <dbReference type="Proteomes" id="UP001180515"/>
    </source>
</evidence>
<organism evidence="2 3">
    <name type="scientific">Streptococcus parauberis</name>
    <dbReference type="NCBI Taxonomy" id="1348"/>
    <lineage>
        <taxon>Bacteria</taxon>
        <taxon>Bacillati</taxon>
        <taxon>Bacillota</taxon>
        <taxon>Bacilli</taxon>
        <taxon>Lactobacillales</taxon>
        <taxon>Streptococcaceae</taxon>
        <taxon>Streptococcus</taxon>
    </lineage>
</organism>
<evidence type="ECO:0000256" key="1">
    <source>
        <dbReference type="SAM" id="Phobius"/>
    </source>
</evidence>
<feature type="transmembrane region" description="Helical" evidence="1">
    <location>
        <begin position="7"/>
        <end position="27"/>
    </location>
</feature>
<dbReference type="RefSeq" id="WP_311981951.1">
    <property type="nucleotide sequence ID" value="NZ_JARQAG010000002.1"/>
</dbReference>
<reference evidence="2" key="1">
    <citation type="submission" date="2023-03" db="EMBL/GenBank/DDBJ databases">
        <authorList>
            <person name="Shen W."/>
            <person name="Cai J."/>
        </authorList>
    </citation>
    <scope>NUCLEOTIDE SEQUENCE</scope>
    <source>
        <strain evidence="2">P82-2</strain>
    </source>
</reference>
<keyword evidence="1" id="KW-0812">Transmembrane</keyword>
<dbReference type="AlphaFoldDB" id="A0AAE4HXE3"/>
<proteinExistence type="predicted"/>
<dbReference type="Proteomes" id="UP001180515">
    <property type="component" value="Unassembled WGS sequence"/>
</dbReference>
<accession>A0AAE4HXE3</accession>
<name>A0AAE4HXE3_9STRE</name>
<evidence type="ECO:0000313" key="2">
    <source>
        <dbReference type="EMBL" id="MDT2731227.1"/>
    </source>
</evidence>
<comment type="caution">
    <text evidence="2">The sequence shown here is derived from an EMBL/GenBank/DDBJ whole genome shotgun (WGS) entry which is preliminary data.</text>
</comment>
<keyword evidence="1" id="KW-1133">Transmembrane helix</keyword>